<keyword evidence="2" id="KW-0813">Transport</keyword>
<dbReference type="PROSITE" id="PS50893">
    <property type="entry name" value="ABC_TRANSPORTER_2"/>
    <property type="match status" value="1"/>
</dbReference>
<dbReference type="NCBIfam" id="NF008653">
    <property type="entry name" value="PRK11650.1"/>
    <property type="match status" value="1"/>
</dbReference>
<dbReference type="Gene3D" id="2.40.50.100">
    <property type="match status" value="1"/>
</dbReference>
<evidence type="ECO:0000313" key="7">
    <source>
        <dbReference type="EMBL" id="MDQ0396510.1"/>
    </source>
</evidence>
<dbReference type="InterPro" id="IPR003593">
    <property type="entry name" value="AAA+_ATPase"/>
</dbReference>
<dbReference type="InterPro" id="IPR017871">
    <property type="entry name" value="ABC_transporter-like_CS"/>
</dbReference>
<dbReference type="PANTHER" id="PTHR43875:SF3">
    <property type="entry name" value="MALTOSE_MALTODEXTRIN IMPORT ATP-BINDING PROTEIN MALK"/>
    <property type="match status" value="1"/>
</dbReference>
<sequence length="393" mass="42396">MATLTIEDVTKNYGSLSVIPRLSLTVADGEFCVLVGPSGCGKSTLLRIIAGLEPITSGRILVDGVDVSDAEPPERGIAMVFQSYALYPHMNVDRNMGFGLEIAHTPRPEIRARVARAAEKLHLDKLLHRKPRALSGGQRQRVAIGRAITRKPRLFLLDEPLSNLDAALRVGMRIEIARLKAELASTMIYVTHDQVEAMTLADRIVVMNAGRIEQVGTPLDLYEEPANLFVAGFIGSPAMNFLKGNVVSADSGTARVRLAIGVEIDIALDRPVEAGSEVTAGIRPEHLVLGSLEGEARFQGSAAIVEMLGSDTFVHLRQDGEAIVLRDSRARRIRRGDSLTVTVPSQACHLFGRDGLRLSRAPARPAEGLAPETATPGQDALDSAGDRSIHRPH</sequence>
<evidence type="ECO:0000256" key="5">
    <source>
        <dbReference type="SAM" id="MobiDB-lite"/>
    </source>
</evidence>
<organism evidence="7 8">
    <name type="scientific">Labrys monachus</name>
    <dbReference type="NCBI Taxonomy" id="217067"/>
    <lineage>
        <taxon>Bacteria</taxon>
        <taxon>Pseudomonadati</taxon>
        <taxon>Pseudomonadota</taxon>
        <taxon>Alphaproteobacteria</taxon>
        <taxon>Hyphomicrobiales</taxon>
        <taxon>Xanthobacteraceae</taxon>
        <taxon>Labrys</taxon>
    </lineage>
</organism>
<keyword evidence="8" id="KW-1185">Reference proteome</keyword>
<keyword evidence="3" id="KW-0547">Nucleotide-binding</keyword>
<keyword evidence="7" id="KW-0378">Hydrolase</keyword>
<accession>A0ABU0FR10</accession>
<dbReference type="PROSITE" id="PS00211">
    <property type="entry name" value="ABC_TRANSPORTER_1"/>
    <property type="match status" value="1"/>
</dbReference>
<dbReference type="InterPro" id="IPR027417">
    <property type="entry name" value="P-loop_NTPase"/>
</dbReference>
<dbReference type="EMBL" id="JAUSVK010000001">
    <property type="protein sequence ID" value="MDQ0396510.1"/>
    <property type="molecule type" value="Genomic_DNA"/>
</dbReference>
<dbReference type="SUPFAM" id="SSF52540">
    <property type="entry name" value="P-loop containing nucleoside triphosphate hydrolases"/>
    <property type="match status" value="1"/>
</dbReference>
<protein>
    <submittedName>
        <fullName evidence="7">Multiple sugar transport system ATP-binding protein</fullName>
        <ecNumber evidence="7">3.6.3.-</ecNumber>
    </submittedName>
</protein>
<evidence type="ECO:0000256" key="4">
    <source>
        <dbReference type="ARBA" id="ARBA00022840"/>
    </source>
</evidence>
<name>A0ABU0FR10_9HYPH</name>
<feature type="compositionally biased region" description="Basic and acidic residues" evidence="5">
    <location>
        <begin position="384"/>
        <end position="393"/>
    </location>
</feature>
<dbReference type="InterPro" id="IPR003439">
    <property type="entry name" value="ABC_transporter-like_ATP-bd"/>
</dbReference>
<evidence type="ECO:0000313" key="8">
    <source>
        <dbReference type="Proteomes" id="UP001237448"/>
    </source>
</evidence>
<dbReference type="InterPro" id="IPR015855">
    <property type="entry name" value="ABC_transpr_MalK-like"/>
</dbReference>
<dbReference type="InterPro" id="IPR012340">
    <property type="entry name" value="NA-bd_OB-fold"/>
</dbReference>
<evidence type="ECO:0000259" key="6">
    <source>
        <dbReference type="PROSITE" id="PS50893"/>
    </source>
</evidence>
<comment type="similarity">
    <text evidence="1">Belongs to the ABC transporter superfamily.</text>
</comment>
<dbReference type="Pfam" id="PF08402">
    <property type="entry name" value="TOBE_2"/>
    <property type="match status" value="1"/>
</dbReference>
<dbReference type="CDD" id="cd03301">
    <property type="entry name" value="ABC_MalK_N"/>
    <property type="match status" value="1"/>
</dbReference>
<comment type="caution">
    <text evidence="7">The sequence shown here is derived from an EMBL/GenBank/DDBJ whole genome shotgun (WGS) entry which is preliminary data.</text>
</comment>
<dbReference type="PANTHER" id="PTHR43875">
    <property type="entry name" value="MALTODEXTRIN IMPORT ATP-BINDING PROTEIN MSMX"/>
    <property type="match status" value="1"/>
</dbReference>
<dbReference type="InterPro" id="IPR013611">
    <property type="entry name" value="Transp-assoc_OB_typ2"/>
</dbReference>
<proteinExistence type="inferred from homology"/>
<dbReference type="SMART" id="SM00382">
    <property type="entry name" value="AAA"/>
    <property type="match status" value="1"/>
</dbReference>
<dbReference type="EC" id="3.6.3.-" evidence="7"/>
<dbReference type="Pfam" id="PF00005">
    <property type="entry name" value="ABC_tran"/>
    <property type="match status" value="1"/>
</dbReference>
<dbReference type="Proteomes" id="UP001237448">
    <property type="component" value="Unassembled WGS sequence"/>
</dbReference>
<feature type="domain" description="ABC transporter" evidence="6">
    <location>
        <begin position="4"/>
        <end position="234"/>
    </location>
</feature>
<dbReference type="RefSeq" id="WP_307436912.1">
    <property type="nucleotide sequence ID" value="NZ_JAUSVK010000001.1"/>
</dbReference>
<keyword evidence="7" id="KW-0762">Sugar transport</keyword>
<dbReference type="GO" id="GO:0016787">
    <property type="term" value="F:hydrolase activity"/>
    <property type="evidence" value="ECO:0007669"/>
    <property type="project" value="UniProtKB-KW"/>
</dbReference>
<evidence type="ECO:0000256" key="2">
    <source>
        <dbReference type="ARBA" id="ARBA00022448"/>
    </source>
</evidence>
<dbReference type="Gene3D" id="2.40.50.140">
    <property type="entry name" value="Nucleic acid-binding proteins"/>
    <property type="match status" value="1"/>
</dbReference>
<reference evidence="7 8" key="1">
    <citation type="submission" date="2023-07" db="EMBL/GenBank/DDBJ databases">
        <title>Genomic Encyclopedia of Type Strains, Phase IV (KMG-IV): sequencing the most valuable type-strain genomes for metagenomic binning, comparative biology and taxonomic classification.</title>
        <authorList>
            <person name="Goeker M."/>
        </authorList>
    </citation>
    <scope>NUCLEOTIDE SEQUENCE [LARGE SCALE GENOMIC DNA]</scope>
    <source>
        <strain evidence="7 8">DSM 5896</strain>
    </source>
</reference>
<dbReference type="GO" id="GO:0005524">
    <property type="term" value="F:ATP binding"/>
    <property type="evidence" value="ECO:0007669"/>
    <property type="project" value="UniProtKB-KW"/>
</dbReference>
<feature type="region of interest" description="Disordered" evidence="5">
    <location>
        <begin position="365"/>
        <end position="393"/>
    </location>
</feature>
<dbReference type="SUPFAM" id="SSF50331">
    <property type="entry name" value="MOP-like"/>
    <property type="match status" value="1"/>
</dbReference>
<dbReference type="InterPro" id="IPR008995">
    <property type="entry name" value="Mo/tungstate-bd_C_term_dom"/>
</dbReference>
<dbReference type="Gene3D" id="3.40.50.300">
    <property type="entry name" value="P-loop containing nucleotide triphosphate hydrolases"/>
    <property type="match status" value="1"/>
</dbReference>
<keyword evidence="4 7" id="KW-0067">ATP-binding</keyword>
<evidence type="ECO:0000256" key="1">
    <source>
        <dbReference type="ARBA" id="ARBA00005417"/>
    </source>
</evidence>
<gene>
    <name evidence="7" type="ORF">J3R73_006302</name>
</gene>
<dbReference type="InterPro" id="IPR047641">
    <property type="entry name" value="ABC_transpr_MalK/UgpC-like"/>
</dbReference>
<evidence type="ECO:0000256" key="3">
    <source>
        <dbReference type="ARBA" id="ARBA00022741"/>
    </source>
</evidence>